<accession>A0A812MS51</accession>
<dbReference type="AlphaFoldDB" id="A0A812MS51"/>
<dbReference type="OrthoDB" id="445113at2759"/>
<keyword evidence="2" id="KW-1185">Reference proteome</keyword>
<dbReference type="EMBL" id="CAJNJA010010970">
    <property type="protein sequence ID" value="CAE7264927.1"/>
    <property type="molecule type" value="Genomic_DNA"/>
</dbReference>
<comment type="caution">
    <text evidence="1">The sequence shown here is derived from an EMBL/GenBank/DDBJ whole genome shotgun (WGS) entry which is preliminary data.</text>
</comment>
<sequence length="324" mass="35839">VVIYASSALVEQTTPQFHVLHDANASVSNVDFVGKDLDLEDLGGVVSWTAPGSDWDRVLAYVVYLSLDDIGTNRSQIEQDVPFGTNMLLTPAETPRNAYTRFVVYTKSVLAEQTTPTAHSLFDTSALPQNLDFLDIDVDRGELAGNLTWDPPTDEFHVIRYNVYLSENAYGHGRQYLGNVSVGIYEFFIPLDTPLYNHTHLLVYSESTLAEMTTPAALELIDSIAIVENITLFDRDLDEFDVGGEITWDPPPDERIVDVLLCQEIFASAWFGRGCRAEGPQGSASEPVVLHTRPQGSFSSRLAVLQLKAHRGIVSSSRATELEQ</sequence>
<protein>
    <submittedName>
        <fullName evidence="1">Uncharacterized protein</fullName>
    </submittedName>
</protein>
<evidence type="ECO:0000313" key="2">
    <source>
        <dbReference type="Proteomes" id="UP000601435"/>
    </source>
</evidence>
<organism evidence="1 2">
    <name type="scientific">Symbiodinium necroappetens</name>
    <dbReference type="NCBI Taxonomy" id="1628268"/>
    <lineage>
        <taxon>Eukaryota</taxon>
        <taxon>Sar</taxon>
        <taxon>Alveolata</taxon>
        <taxon>Dinophyceae</taxon>
        <taxon>Suessiales</taxon>
        <taxon>Symbiodiniaceae</taxon>
        <taxon>Symbiodinium</taxon>
    </lineage>
</organism>
<gene>
    <name evidence="1" type="ORF">SNEC2469_LOCUS6183</name>
</gene>
<dbReference type="Proteomes" id="UP000601435">
    <property type="component" value="Unassembled WGS sequence"/>
</dbReference>
<feature type="non-terminal residue" evidence="1">
    <location>
        <position position="324"/>
    </location>
</feature>
<reference evidence="1" key="1">
    <citation type="submission" date="2021-02" db="EMBL/GenBank/DDBJ databases">
        <authorList>
            <person name="Dougan E. K."/>
            <person name="Rhodes N."/>
            <person name="Thang M."/>
            <person name="Chan C."/>
        </authorList>
    </citation>
    <scope>NUCLEOTIDE SEQUENCE</scope>
</reference>
<evidence type="ECO:0000313" key="1">
    <source>
        <dbReference type="EMBL" id="CAE7264927.1"/>
    </source>
</evidence>
<name>A0A812MS51_9DINO</name>
<proteinExistence type="predicted"/>